<sequence length="335" mass="38059">MLIHCPREDLGPQAKRVRTQDDVETQRHEDTGARRHRNTVTEKHRYTETHRTYVETWTRDTGVRSNEDTEIKSRDSTTATDDAAAVDDDVDDDEYAIEWFESQREVEREFHPTRCLERQIQVLPSSRCVLVSWLIPVRRHLSLSLHSLSLALSLLDRFLARVPLASDCLQLLGVACLHIAAKQVEVTAPRASQLLDLCGRAFTTQQLKNLERLVLLRLKFRLLAPTAADFLSFYLSRERGEAARGRALGEAEMALSCLSEQILELSFADYAFNSFPASTLALAALEVASRLLGWSRINDGDNRRKKLPLRLSRALWLDCVGRLCLLVSLNQNILP</sequence>
<dbReference type="SUPFAM" id="SSF47954">
    <property type="entry name" value="Cyclin-like"/>
    <property type="match status" value="2"/>
</dbReference>
<feature type="domain" description="Cyclin-like" evidence="6">
    <location>
        <begin position="132"/>
        <end position="216"/>
    </location>
</feature>
<feature type="region of interest" description="Disordered" evidence="5">
    <location>
        <begin position="62"/>
        <end position="82"/>
    </location>
</feature>
<accession>S4R5L9</accession>
<dbReference type="InterPro" id="IPR048258">
    <property type="entry name" value="Cyclins_cyclin-box"/>
</dbReference>
<dbReference type="GeneTree" id="ENSGT00940000155998"/>
<name>S4R5L9_PETMA</name>
<dbReference type="Pfam" id="PF02984">
    <property type="entry name" value="Cyclin_C"/>
    <property type="match status" value="1"/>
</dbReference>
<dbReference type="InterPro" id="IPR046965">
    <property type="entry name" value="Cyclin_A/B-like"/>
</dbReference>
<dbReference type="STRING" id="7757.ENSPMAP00000000499"/>
<evidence type="ECO:0000256" key="2">
    <source>
        <dbReference type="ARBA" id="ARBA00023127"/>
    </source>
</evidence>
<dbReference type="InterPro" id="IPR006671">
    <property type="entry name" value="Cyclin_N"/>
</dbReference>
<keyword evidence="3" id="KW-0131">Cell cycle</keyword>
<dbReference type="FunFam" id="1.10.472.10:FF:000057">
    <property type="entry name" value="Cyclin N-terminal domain containing 2"/>
    <property type="match status" value="1"/>
</dbReference>
<evidence type="ECO:0000256" key="4">
    <source>
        <dbReference type="RuleBase" id="RU000383"/>
    </source>
</evidence>
<dbReference type="InterPro" id="IPR036915">
    <property type="entry name" value="Cyclin-like_sf"/>
</dbReference>
<dbReference type="PANTHER" id="PTHR10177">
    <property type="entry name" value="CYCLINS"/>
    <property type="match status" value="1"/>
</dbReference>
<dbReference type="AlphaFoldDB" id="S4R5L9"/>
<dbReference type="PROSITE" id="PS00292">
    <property type="entry name" value="CYCLINS"/>
    <property type="match status" value="1"/>
</dbReference>
<organism evidence="7">
    <name type="scientific">Petromyzon marinus</name>
    <name type="common">Sea lamprey</name>
    <dbReference type="NCBI Taxonomy" id="7757"/>
    <lineage>
        <taxon>Eukaryota</taxon>
        <taxon>Metazoa</taxon>
        <taxon>Chordata</taxon>
        <taxon>Craniata</taxon>
        <taxon>Vertebrata</taxon>
        <taxon>Cyclostomata</taxon>
        <taxon>Hyperoartia</taxon>
        <taxon>Petromyzontiformes</taxon>
        <taxon>Petromyzontidae</taxon>
        <taxon>Petromyzon</taxon>
    </lineage>
</organism>
<dbReference type="PIRSF" id="PIRSF001771">
    <property type="entry name" value="Cyclin_A_B_D_E"/>
    <property type="match status" value="1"/>
</dbReference>
<dbReference type="OMA" id="RNCLARQ"/>
<keyword evidence="1" id="KW-0132">Cell division</keyword>
<evidence type="ECO:0000313" key="7">
    <source>
        <dbReference type="Ensembl" id="ENSPMAP00000000499.1"/>
    </source>
</evidence>
<evidence type="ECO:0000256" key="1">
    <source>
        <dbReference type="ARBA" id="ARBA00022618"/>
    </source>
</evidence>
<proteinExistence type="inferred from homology"/>
<feature type="region of interest" description="Disordered" evidence="5">
    <location>
        <begin position="1"/>
        <end position="42"/>
    </location>
</feature>
<reference evidence="7" key="1">
    <citation type="submission" date="2025-08" db="UniProtKB">
        <authorList>
            <consortium name="Ensembl"/>
        </authorList>
    </citation>
    <scope>IDENTIFICATION</scope>
</reference>
<dbReference type="GO" id="GO:0051301">
    <property type="term" value="P:cell division"/>
    <property type="evidence" value="ECO:0007669"/>
    <property type="project" value="UniProtKB-KW"/>
</dbReference>
<dbReference type="Gene3D" id="1.10.472.10">
    <property type="entry name" value="Cyclin-like"/>
    <property type="match status" value="2"/>
</dbReference>
<feature type="compositionally biased region" description="Basic and acidic residues" evidence="5">
    <location>
        <begin position="1"/>
        <end position="10"/>
    </location>
</feature>
<dbReference type="GO" id="GO:0016538">
    <property type="term" value="F:cyclin-dependent protein serine/threonine kinase regulator activity"/>
    <property type="evidence" value="ECO:0007669"/>
    <property type="project" value="InterPro"/>
</dbReference>
<feature type="compositionally biased region" description="Basic and acidic residues" evidence="5">
    <location>
        <begin position="18"/>
        <end position="42"/>
    </location>
</feature>
<feature type="compositionally biased region" description="Basic and acidic residues" evidence="5">
    <location>
        <begin position="62"/>
        <end position="75"/>
    </location>
</feature>
<evidence type="ECO:0000259" key="6">
    <source>
        <dbReference type="SMART" id="SM00385"/>
    </source>
</evidence>
<reference evidence="7" key="2">
    <citation type="submission" date="2025-09" db="UniProtKB">
        <authorList>
            <consortium name="Ensembl"/>
        </authorList>
    </citation>
    <scope>IDENTIFICATION</scope>
</reference>
<evidence type="ECO:0000256" key="5">
    <source>
        <dbReference type="SAM" id="MobiDB-lite"/>
    </source>
</evidence>
<dbReference type="InterPro" id="IPR004367">
    <property type="entry name" value="Cyclin_C-dom"/>
</dbReference>
<dbReference type="HOGENOM" id="CLU_020695_1_0_1"/>
<keyword evidence="2 4" id="KW-0195">Cyclin</keyword>
<dbReference type="SMART" id="SM00385">
    <property type="entry name" value="CYCLIN"/>
    <property type="match status" value="1"/>
</dbReference>
<evidence type="ECO:0000256" key="3">
    <source>
        <dbReference type="ARBA" id="ARBA00023306"/>
    </source>
</evidence>
<protein>
    <submittedName>
        <fullName evidence="7">Cyclin O</fullName>
    </submittedName>
</protein>
<dbReference type="InterPro" id="IPR013763">
    <property type="entry name" value="Cyclin-like_dom"/>
</dbReference>
<dbReference type="GO" id="GO:0044772">
    <property type="term" value="P:mitotic cell cycle phase transition"/>
    <property type="evidence" value="ECO:0007669"/>
    <property type="project" value="InterPro"/>
</dbReference>
<dbReference type="Pfam" id="PF00134">
    <property type="entry name" value="Cyclin_N"/>
    <property type="match status" value="1"/>
</dbReference>
<dbReference type="Ensembl" id="ENSPMAT00000000500.1">
    <property type="protein sequence ID" value="ENSPMAP00000000499.1"/>
    <property type="gene ID" value="ENSPMAG00000000450.1"/>
</dbReference>
<dbReference type="InterPro" id="IPR039361">
    <property type="entry name" value="Cyclin"/>
</dbReference>
<comment type="similarity">
    <text evidence="4">Belongs to the cyclin family.</text>
</comment>